<evidence type="ECO:0008006" key="3">
    <source>
        <dbReference type="Google" id="ProtNLM"/>
    </source>
</evidence>
<evidence type="ECO:0000313" key="1">
    <source>
        <dbReference type="EMBL" id="MFC0844036.1"/>
    </source>
</evidence>
<comment type="caution">
    <text evidence="1">The sequence shown here is derived from an EMBL/GenBank/DDBJ whole genome shotgun (WGS) entry which is preliminary data.</text>
</comment>
<keyword evidence="2" id="KW-1185">Reference proteome</keyword>
<dbReference type="Proteomes" id="UP001589887">
    <property type="component" value="Unassembled WGS sequence"/>
</dbReference>
<accession>A0ABV6TFQ4</accession>
<dbReference type="RefSeq" id="WP_394317985.1">
    <property type="nucleotide sequence ID" value="NZ_JBHMQV010000009.1"/>
</dbReference>
<organism evidence="1 2">
    <name type="scientific">Streptomyces noboritoensis</name>
    <dbReference type="NCBI Taxonomy" id="67337"/>
    <lineage>
        <taxon>Bacteria</taxon>
        <taxon>Bacillati</taxon>
        <taxon>Actinomycetota</taxon>
        <taxon>Actinomycetes</taxon>
        <taxon>Kitasatosporales</taxon>
        <taxon>Streptomycetaceae</taxon>
        <taxon>Streptomyces</taxon>
    </lineage>
</organism>
<dbReference type="EMBL" id="JBHMQV010000009">
    <property type="protein sequence ID" value="MFC0844036.1"/>
    <property type="molecule type" value="Genomic_DNA"/>
</dbReference>
<sequence>MAKPVRAAIGDTWIRCSFCQGDVFRNREVKLNSSGAEFMNLGWANESATGLICWNCGYVLLFANPGLKLYKVEKDKG</sequence>
<gene>
    <name evidence="1" type="ORF">ACFH04_09975</name>
</gene>
<protein>
    <recommendedName>
        <fullName evidence="3">DNA-binding protein</fullName>
    </recommendedName>
</protein>
<reference evidence="1 2" key="1">
    <citation type="submission" date="2024-09" db="EMBL/GenBank/DDBJ databases">
        <authorList>
            <person name="Sun Q."/>
            <person name="Mori K."/>
        </authorList>
    </citation>
    <scope>NUCLEOTIDE SEQUENCE [LARGE SCALE GENOMIC DNA]</scope>
    <source>
        <strain evidence="1 2">JCM 4557</strain>
    </source>
</reference>
<name>A0ABV6TFQ4_9ACTN</name>
<proteinExistence type="predicted"/>
<evidence type="ECO:0000313" key="2">
    <source>
        <dbReference type="Proteomes" id="UP001589887"/>
    </source>
</evidence>